<accession>A0A844FTT0</accession>
<feature type="transmembrane region" description="Helical" evidence="1">
    <location>
        <begin position="143"/>
        <end position="162"/>
    </location>
</feature>
<keyword evidence="1" id="KW-0472">Membrane</keyword>
<dbReference type="EMBL" id="VUNM01000009">
    <property type="protein sequence ID" value="MST89094.1"/>
    <property type="molecule type" value="Genomic_DNA"/>
</dbReference>
<sequence>MKDYESFYQSITQPYLDKRRRQGLLLLNKLLTAIMYLAYPALLIFLFVTNRHSLMKNIFIPGLSFVGLSLFRHILNSPRPYECYCIKPLIYKETHGHSFPSRHVFSSAMIAMCYFYQNAFLGIILLLMTVIEGYIRVVGGVHFIKDVVAGMLIGIGCGLLLWI</sequence>
<dbReference type="InterPro" id="IPR036938">
    <property type="entry name" value="PAP2/HPO_sf"/>
</dbReference>
<organism evidence="3 4">
    <name type="scientific">Sharpea porci</name>
    <dbReference type="NCBI Taxonomy" id="2652286"/>
    <lineage>
        <taxon>Bacteria</taxon>
        <taxon>Bacillati</taxon>
        <taxon>Bacillota</taxon>
        <taxon>Erysipelotrichia</taxon>
        <taxon>Erysipelotrichales</taxon>
        <taxon>Coprobacillaceae</taxon>
        <taxon>Sharpea</taxon>
    </lineage>
</organism>
<feature type="domain" description="Phosphatidic acid phosphatase type 2/haloperoxidase" evidence="2">
    <location>
        <begin position="53"/>
        <end position="162"/>
    </location>
</feature>
<keyword evidence="1" id="KW-0812">Transmembrane</keyword>
<dbReference type="Proteomes" id="UP000442619">
    <property type="component" value="Unassembled WGS sequence"/>
</dbReference>
<dbReference type="AlphaFoldDB" id="A0A844FTT0"/>
<proteinExistence type="predicted"/>
<reference evidence="3 4" key="1">
    <citation type="submission" date="2019-08" db="EMBL/GenBank/DDBJ databases">
        <title>In-depth cultivation of the pig gut microbiome towards novel bacterial diversity and tailored functional studies.</title>
        <authorList>
            <person name="Wylensek D."/>
            <person name="Hitch T.C.A."/>
            <person name="Clavel T."/>
        </authorList>
    </citation>
    <scope>NUCLEOTIDE SEQUENCE [LARGE SCALE GENOMIC DNA]</scope>
    <source>
        <strain evidence="3 4">CA-Schmier-601-WT-3</strain>
    </source>
</reference>
<dbReference type="RefSeq" id="WP_154515348.1">
    <property type="nucleotide sequence ID" value="NZ_JAQXUV010000006.1"/>
</dbReference>
<dbReference type="SUPFAM" id="SSF48317">
    <property type="entry name" value="Acid phosphatase/Vanadium-dependent haloperoxidase"/>
    <property type="match status" value="1"/>
</dbReference>
<dbReference type="PANTHER" id="PTHR14969:SF13">
    <property type="entry name" value="AT30094P"/>
    <property type="match status" value="1"/>
</dbReference>
<dbReference type="PANTHER" id="PTHR14969">
    <property type="entry name" value="SPHINGOSINE-1-PHOSPHATE PHOSPHOHYDROLASE"/>
    <property type="match status" value="1"/>
</dbReference>
<protein>
    <submittedName>
        <fullName evidence="3">Phosphatase PAP2 family protein</fullName>
    </submittedName>
</protein>
<keyword evidence="4" id="KW-1185">Reference proteome</keyword>
<feature type="transmembrane region" description="Helical" evidence="1">
    <location>
        <begin position="26"/>
        <end position="48"/>
    </location>
</feature>
<gene>
    <name evidence="3" type="ORF">FYJ79_05825</name>
</gene>
<dbReference type="Pfam" id="PF01569">
    <property type="entry name" value="PAP2"/>
    <property type="match status" value="1"/>
</dbReference>
<dbReference type="InterPro" id="IPR000326">
    <property type="entry name" value="PAP2/HPO"/>
</dbReference>
<evidence type="ECO:0000259" key="2">
    <source>
        <dbReference type="SMART" id="SM00014"/>
    </source>
</evidence>
<feature type="transmembrane region" description="Helical" evidence="1">
    <location>
        <begin position="54"/>
        <end position="71"/>
    </location>
</feature>
<comment type="caution">
    <text evidence="3">The sequence shown here is derived from an EMBL/GenBank/DDBJ whole genome shotgun (WGS) entry which is preliminary data.</text>
</comment>
<evidence type="ECO:0000313" key="4">
    <source>
        <dbReference type="Proteomes" id="UP000442619"/>
    </source>
</evidence>
<feature type="transmembrane region" description="Helical" evidence="1">
    <location>
        <begin position="108"/>
        <end position="131"/>
    </location>
</feature>
<name>A0A844FTT0_9FIRM</name>
<evidence type="ECO:0000256" key="1">
    <source>
        <dbReference type="SAM" id="Phobius"/>
    </source>
</evidence>
<evidence type="ECO:0000313" key="3">
    <source>
        <dbReference type="EMBL" id="MST89094.1"/>
    </source>
</evidence>
<dbReference type="SMART" id="SM00014">
    <property type="entry name" value="acidPPc"/>
    <property type="match status" value="1"/>
</dbReference>
<keyword evidence="1" id="KW-1133">Transmembrane helix</keyword>
<dbReference type="Gene3D" id="1.20.144.10">
    <property type="entry name" value="Phosphatidic acid phosphatase type 2/haloperoxidase"/>
    <property type="match status" value="1"/>
</dbReference>